<protein>
    <submittedName>
        <fullName evidence="4">GCN5 family acetyltransferase</fullName>
    </submittedName>
</protein>
<keyword evidence="1 4" id="KW-0808">Transferase</keyword>
<evidence type="ECO:0000313" key="4">
    <source>
        <dbReference type="EMBL" id="KMV34333.1"/>
    </source>
</evidence>
<dbReference type="PROSITE" id="PS51186">
    <property type="entry name" value="GNAT"/>
    <property type="match status" value="1"/>
</dbReference>
<keyword evidence="5" id="KW-1185">Reference proteome</keyword>
<dbReference type="OrthoDB" id="9789605at2"/>
<evidence type="ECO:0000313" key="5">
    <source>
        <dbReference type="Proteomes" id="UP000037315"/>
    </source>
</evidence>
<dbReference type="AlphaFoldDB" id="A0A0J8VLJ2"/>
<dbReference type="PANTHER" id="PTHR43877">
    <property type="entry name" value="AMINOALKYLPHOSPHONATE N-ACETYLTRANSFERASE-RELATED-RELATED"/>
    <property type="match status" value="1"/>
</dbReference>
<dbReference type="InterPro" id="IPR050832">
    <property type="entry name" value="Bact_Acetyltransf"/>
</dbReference>
<evidence type="ECO:0000259" key="3">
    <source>
        <dbReference type="PROSITE" id="PS51186"/>
    </source>
</evidence>
<proteinExistence type="predicted"/>
<dbReference type="EMBL" id="LFEJ01000015">
    <property type="protein sequence ID" value="KMV34333.1"/>
    <property type="molecule type" value="Genomic_DNA"/>
</dbReference>
<dbReference type="PATRIC" id="fig|1656095.3.peg.2704"/>
<dbReference type="InterPro" id="IPR000182">
    <property type="entry name" value="GNAT_dom"/>
</dbReference>
<dbReference type="InterPro" id="IPR016181">
    <property type="entry name" value="Acyl_CoA_acyltransferase"/>
</dbReference>
<dbReference type="SUPFAM" id="SSF55729">
    <property type="entry name" value="Acyl-CoA N-acyltransferases (Nat)"/>
    <property type="match status" value="1"/>
</dbReference>
<name>A0A0J8VLJ2_9ENTR</name>
<accession>A0A0J8VLJ2</accession>
<comment type="caution">
    <text evidence="4">The sequence shown here is derived from an EMBL/GenBank/DDBJ whole genome shotgun (WGS) entry which is preliminary data.</text>
</comment>
<dbReference type="Proteomes" id="UP000037315">
    <property type="component" value="Unassembled WGS sequence"/>
</dbReference>
<gene>
    <name evidence="4" type="ORF">ACH50_13085</name>
</gene>
<evidence type="ECO:0000256" key="1">
    <source>
        <dbReference type="ARBA" id="ARBA00022679"/>
    </source>
</evidence>
<dbReference type="STRING" id="1121863.GCA_000621185_03856"/>
<reference evidence="4 5" key="1">
    <citation type="submission" date="2015-06" db="EMBL/GenBank/DDBJ databases">
        <title>Genome sequencing of Cronobacter sp. strain DJ34 isolated from petroleum contaminated sludge of Duliajan Oil Fields, Assam, India.</title>
        <authorList>
            <person name="Pal S."/>
            <person name="Banerjee T.D."/>
            <person name="Roy A."/>
            <person name="Sar P."/>
            <person name="Kazy S.K."/>
        </authorList>
    </citation>
    <scope>NUCLEOTIDE SEQUENCE [LARGE SCALE GENOMIC DNA]</scope>
    <source>
        <strain evidence="4 5">DJ34</strain>
    </source>
</reference>
<keyword evidence="2" id="KW-0012">Acyltransferase</keyword>
<organism evidence="4 5">
    <name type="scientific">Franconibacter pulveris</name>
    <dbReference type="NCBI Taxonomy" id="435910"/>
    <lineage>
        <taxon>Bacteria</taxon>
        <taxon>Pseudomonadati</taxon>
        <taxon>Pseudomonadota</taxon>
        <taxon>Gammaproteobacteria</taxon>
        <taxon>Enterobacterales</taxon>
        <taxon>Enterobacteriaceae</taxon>
        <taxon>Franconibacter</taxon>
    </lineage>
</organism>
<dbReference type="GO" id="GO:0016747">
    <property type="term" value="F:acyltransferase activity, transferring groups other than amino-acyl groups"/>
    <property type="evidence" value="ECO:0007669"/>
    <property type="project" value="InterPro"/>
</dbReference>
<sequence length="141" mass="16574">MEIRAWQESDRPFLRTLYLHARRESWPWLQGERWRLEDFDAETLGEKIWVALDEGRRVGFASVLESDNFLHCLFVDPDAQRRGVGSALLKHVQRQFSGTGALKCLAKNERALAFYERHGWQPQARGESEQGEYVLMHYRLP</sequence>
<dbReference type="Pfam" id="PF13508">
    <property type="entry name" value="Acetyltransf_7"/>
    <property type="match status" value="1"/>
</dbReference>
<dbReference type="CDD" id="cd04301">
    <property type="entry name" value="NAT_SF"/>
    <property type="match status" value="1"/>
</dbReference>
<evidence type="ECO:0000256" key="2">
    <source>
        <dbReference type="ARBA" id="ARBA00023315"/>
    </source>
</evidence>
<dbReference type="Gene3D" id="3.40.630.30">
    <property type="match status" value="1"/>
</dbReference>
<dbReference type="PANTHER" id="PTHR43877:SF1">
    <property type="entry name" value="ACETYLTRANSFERASE"/>
    <property type="match status" value="1"/>
</dbReference>
<dbReference type="RefSeq" id="WP_024556349.1">
    <property type="nucleotide sequence ID" value="NZ_LFEJ01000015.1"/>
</dbReference>
<feature type="domain" description="N-acetyltransferase" evidence="3">
    <location>
        <begin position="1"/>
        <end position="141"/>
    </location>
</feature>